<dbReference type="Pfam" id="PF13456">
    <property type="entry name" value="RVT_3"/>
    <property type="match status" value="1"/>
</dbReference>
<dbReference type="Proteomes" id="UP001396334">
    <property type="component" value="Unassembled WGS sequence"/>
</dbReference>
<evidence type="ECO:0000313" key="3">
    <source>
        <dbReference type="Proteomes" id="UP001396334"/>
    </source>
</evidence>
<organism evidence="2 3">
    <name type="scientific">Hibiscus sabdariffa</name>
    <name type="common">roselle</name>
    <dbReference type="NCBI Taxonomy" id="183260"/>
    <lineage>
        <taxon>Eukaryota</taxon>
        <taxon>Viridiplantae</taxon>
        <taxon>Streptophyta</taxon>
        <taxon>Embryophyta</taxon>
        <taxon>Tracheophyta</taxon>
        <taxon>Spermatophyta</taxon>
        <taxon>Magnoliopsida</taxon>
        <taxon>eudicotyledons</taxon>
        <taxon>Gunneridae</taxon>
        <taxon>Pentapetalae</taxon>
        <taxon>rosids</taxon>
        <taxon>malvids</taxon>
        <taxon>Malvales</taxon>
        <taxon>Malvaceae</taxon>
        <taxon>Malvoideae</taxon>
        <taxon>Hibiscus</taxon>
    </lineage>
</organism>
<dbReference type="PANTHER" id="PTHR47723:SF19">
    <property type="entry name" value="POLYNUCLEOTIDYL TRANSFERASE, RIBONUCLEASE H-LIKE SUPERFAMILY PROTEIN"/>
    <property type="match status" value="1"/>
</dbReference>
<accession>A0ABR2Q6U1</accession>
<sequence length="111" mass="12538">MAIGKSSPLQAELWALFIGLKYVWDLGFMTLQVQTDGKEVVTMLNAMHADRSTFPLVCVIVKLRQKRWMTDIIWIPREGNRAADMLAKSTVSSALDMILLHTPPRCLIPLL</sequence>
<dbReference type="InterPro" id="IPR044730">
    <property type="entry name" value="RNase_H-like_dom_plant"/>
</dbReference>
<protein>
    <recommendedName>
        <fullName evidence="1">RNase H type-1 domain-containing protein</fullName>
    </recommendedName>
</protein>
<proteinExistence type="predicted"/>
<feature type="domain" description="RNase H type-1" evidence="1">
    <location>
        <begin position="5"/>
        <end position="89"/>
    </location>
</feature>
<dbReference type="PANTHER" id="PTHR47723">
    <property type="entry name" value="OS05G0353850 PROTEIN"/>
    <property type="match status" value="1"/>
</dbReference>
<dbReference type="InterPro" id="IPR036397">
    <property type="entry name" value="RNaseH_sf"/>
</dbReference>
<comment type="caution">
    <text evidence="2">The sequence shown here is derived from an EMBL/GenBank/DDBJ whole genome shotgun (WGS) entry which is preliminary data.</text>
</comment>
<gene>
    <name evidence="2" type="ORF">V6N11_076610</name>
</gene>
<name>A0ABR2Q6U1_9ROSI</name>
<evidence type="ECO:0000259" key="1">
    <source>
        <dbReference type="Pfam" id="PF13456"/>
    </source>
</evidence>
<keyword evidence="3" id="KW-1185">Reference proteome</keyword>
<dbReference type="EMBL" id="JBBPBN010000045">
    <property type="protein sequence ID" value="KAK8996373.1"/>
    <property type="molecule type" value="Genomic_DNA"/>
</dbReference>
<evidence type="ECO:0000313" key="2">
    <source>
        <dbReference type="EMBL" id="KAK8996373.1"/>
    </source>
</evidence>
<dbReference type="InterPro" id="IPR012337">
    <property type="entry name" value="RNaseH-like_sf"/>
</dbReference>
<dbReference type="InterPro" id="IPR002156">
    <property type="entry name" value="RNaseH_domain"/>
</dbReference>
<dbReference type="SUPFAM" id="SSF53098">
    <property type="entry name" value="Ribonuclease H-like"/>
    <property type="match status" value="1"/>
</dbReference>
<dbReference type="InterPro" id="IPR053151">
    <property type="entry name" value="RNase_H-like"/>
</dbReference>
<reference evidence="2 3" key="1">
    <citation type="journal article" date="2024" name="G3 (Bethesda)">
        <title>Genome assembly of Hibiscus sabdariffa L. provides insights into metabolisms of medicinal natural products.</title>
        <authorList>
            <person name="Kim T."/>
        </authorList>
    </citation>
    <scope>NUCLEOTIDE SEQUENCE [LARGE SCALE GENOMIC DNA]</scope>
    <source>
        <strain evidence="2">TK-2024</strain>
        <tissue evidence="2">Old leaves</tissue>
    </source>
</reference>
<dbReference type="CDD" id="cd06222">
    <property type="entry name" value="RNase_H_like"/>
    <property type="match status" value="1"/>
</dbReference>
<dbReference type="Gene3D" id="3.30.420.10">
    <property type="entry name" value="Ribonuclease H-like superfamily/Ribonuclease H"/>
    <property type="match status" value="1"/>
</dbReference>